<feature type="transmembrane region" description="Helical" evidence="5">
    <location>
        <begin position="467"/>
        <end position="486"/>
    </location>
</feature>
<dbReference type="Proteomes" id="UP000006804">
    <property type="component" value="Chromosome"/>
</dbReference>
<feature type="transmembrane region" description="Helical" evidence="5">
    <location>
        <begin position="560"/>
        <end position="578"/>
    </location>
</feature>
<accession>F7YUL4</accession>
<feature type="domain" description="O-antigen ligase-related" evidence="6">
    <location>
        <begin position="307"/>
        <end position="474"/>
    </location>
</feature>
<feature type="transmembrane region" description="Helical" evidence="5">
    <location>
        <begin position="362"/>
        <end position="379"/>
    </location>
</feature>
<feature type="transmembrane region" description="Helical" evidence="5">
    <location>
        <begin position="128"/>
        <end position="144"/>
    </location>
</feature>
<dbReference type="OrthoDB" id="36138at2"/>
<keyword evidence="2 5" id="KW-0812">Transmembrane</keyword>
<feature type="transmembrane region" description="Helical" evidence="5">
    <location>
        <begin position="99"/>
        <end position="116"/>
    </location>
</feature>
<feature type="transmembrane region" description="Helical" evidence="5">
    <location>
        <begin position="498"/>
        <end position="517"/>
    </location>
</feature>
<keyword evidence="3 5" id="KW-1133">Transmembrane helix</keyword>
<evidence type="ECO:0000256" key="1">
    <source>
        <dbReference type="ARBA" id="ARBA00004141"/>
    </source>
</evidence>
<dbReference type="GO" id="GO:0016020">
    <property type="term" value="C:membrane"/>
    <property type="evidence" value="ECO:0007669"/>
    <property type="project" value="UniProtKB-SubCell"/>
</dbReference>
<evidence type="ECO:0000256" key="2">
    <source>
        <dbReference type="ARBA" id="ARBA00022692"/>
    </source>
</evidence>
<dbReference type="InterPro" id="IPR051533">
    <property type="entry name" value="WaaL-like"/>
</dbReference>
<sequence length="1044" mass="120113">MVHVVSKEHLKSAVAEVHSTESSIMEFVGFSISHIERFVVIWLRIRSNQHVRLLTKLVTTKKNLLKISATDEDGRIMIRRLKTKKQGDKNNGGPKMTKFETILVNIAAISVPLFAHRSITYQYTTPKHALLAAFVLLIMLKLLIESIRKKEFSVQLSYPNLLWFVFGMICLFSTIKVFLSNRIYFPFSVYVALYVILFGFIALYFSNRFTSKKSIVSVLLSFQISSLIVSINGLINFYTGFDLFVGESGRKFDRMALSSTIGNPIFTANFLTMVMISSIYLIFSDDYGWESNRIKLAKFVKWFVAITFLVNLIAFTLCLTRSEYLGFGVALLIFFVLYRTYSPNKSVDQDATFKRLHRTLKMVLILSSIAILIVFNIPSKLNRKMVITQRLQFETVASNMEERLVAWRASIEQWKHNKLIGEGIATFRIRAIDWMQNVIEKHPESLYVWGNFKSTHNDYLQILGETGLIGLGIIVLFIISTVVYAFKYLSKANSKDEIFLFLSLGCSFIVYLAQSFFSFPSHFPSNTLFAAFVFGVATGKYFNHRKVMTFEIKVKGFQKVLCLTAIYLLTIAVSYFSWTNFIAQVSYKAGLEAYVNLRAIKEHRNNLLEYRNFYEQKLAECDDEDVLVKLTQDLEKINKSLAKTVVSEVEMYQKALSNLIVSAQMSRTYGEAFFHLAFLAPGRSSEMTFDLLTGKFTSLRGKYDAVQKLIAPIHNEKELEFMEQVVKEKPQIAQQVAEFQVIIDAIGLLKTSSHSLNDIGIYDGIAKFSAAACKIIDRISETLNKEERFSKNIEQLRSLREKYFSMLLTYAKMNIDKAPGSWNVYPDRKNIDLTKALEGQDVYRSMAKAIFEVGRTDKRAIEMLLYLAEKEVWACKYMYEKGVWAVPDGVIEYLLQIIIELERTGQVDKAMQLKQIVKQTYEPAAAFVKEQIEKIDLSKAIQQYSNRFQRIVEDLIHFQVDEVVNGFRQTLVRLLEVVEDELKAEMNGGVFSKLLGKELLIILTNKIDVQTTDKILQQLSSEIPFEILLWERLKRFERMKEQML</sequence>
<dbReference type="AlphaFoldDB" id="F7YUL4"/>
<feature type="transmembrane region" description="Helical" evidence="5">
    <location>
        <begin position="187"/>
        <end position="206"/>
    </location>
</feature>
<protein>
    <submittedName>
        <fullName evidence="7">O-antigen polymerase</fullName>
    </submittedName>
</protein>
<evidence type="ECO:0000256" key="5">
    <source>
        <dbReference type="SAM" id="Phobius"/>
    </source>
</evidence>
<feature type="transmembrane region" description="Helical" evidence="5">
    <location>
        <begin position="324"/>
        <end position="341"/>
    </location>
</feature>
<dbReference type="InterPro" id="IPR007016">
    <property type="entry name" value="O-antigen_ligase-rel_domated"/>
</dbReference>
<evidence type="ECO:0000313" key="8">
    <source>
        <dbReference type="Proteomes" id="UP000006804"/>
    </source>
</evidence>
<dbReference type="KEGG" id="tta:Theth_1428"/>
<keyword evidence="8" id="KW-1185">Reference proteome</keyword>
<organism evidence="7 8">
    <name type="scientific">Pseudothermotoga thermarum DSM 5069</name>
    <dbReference type="NCBI Taxonomy" id="688269"/>
    <lineage>
        <taxon>Bacteria</taxon>
        <taxon>Thermotogati</taxon>
        <taxon>Thermotogota</taxon>
        <taxon>Thermotogae</taxon>
        <taxon>Thermotogales</taxon>
        <taxon>Thermotogaceae</taxon>
        <taxon>Pseudothermotoga</taxon>
    </lineage>
</organism>
<evidence type="ECO:0000313" key="7">
    <source>
        <dbReference type="EMBL" id="AEH51487.1"/>
    </source>
</evidence>
<dbReference type="STRING" id="688269.Theth_1428"/>
<dbReference type="Pfam" id="PF04932">
    <property type="entry name" value="Wzy_C"/>
    <property type="match status" value="1"/>
</dbReference>
<keyword evidence="4 5" id="KW-0472">Membrane</keyword>
<name>F7YUL4_9THEM</name>
<reference evidence="7 8" key="1">
    <citation type="submission" date="2010-11" db="EMBL/GenBank/DDBJ databases">
        <title>The complete genome of Thermotoga thermarum DSM 5069.</title>
        <authorList>
            <consortium name="US DOE Joint Genome Institute (JGI-PGF)"/>
            <person name="Lucas S."/>
            <person name="Copeland A."/>
            <person name="Lapidus A."/>
            <person name="Bruce D."/>
            <person name="Goodwin L."/>
            <person name="Pitluck S."/>
            <person name="Kyrpides N."/>
            <person name="Mavromatis K."/>
            <person name="Ivanova N."/>
            <person name="Zeytun A."/>
            <person name="Brettin T."/>
            <person name="Detter J.C."/>
            <person name="Tapia R."/>
            <person name="Han C."/>
            <person name="Land M."/>
            <person name="Hauser L."/>
            <person name="Markowitz V."/>
            <person name="Cheng J.-F."/>
            <person name="Hugenholtz P."/>
            <person name="Woyke T."/>
            <person name="Wu D."/>
            <person name="Spring S."/>
            <person name="Schroeder M."/>
            <person name="Brambilla E."/>
            <person name="Klenk H.-P."/>
            <person name="Eisen J.A."/>
        </authorList>
    </citation>
    <scope>NUCLEOTIDE SEQUENCE [LARGE SCALE GENOMIC DNA]</scope>
    <source>
        <strain evidence="7 8">DSM 5069</strain>
    </source>
</reference>
<feature type="transmembrane region" description="Helical" evidence="5">
    <location>
        <begin position="299"/>
        <end position="318"/>
    </location>
</feature>
<dbReference type="eggNOG" id="COG3307">
    <property type="taxonomic scope" value="Bacteria"/>
</dbReference>
<proteinExistence type="predicted"/>
<dbReference type="PANTHER" id="PTHR37422">
    <property type="entry name" value="TEICHURONIC ACID BIOSYNTHESIS PROTEIN TUAE"/>
    <property type="match status" value="1"/>
</dbReference>
<dbReference type="EMBL" id="CP002351">
    <property type="protein sequence ID" value="AEH51487.1"/>
    <property type="molecule type" value="Genomic_DNA"/>
</dbReference>
<feature type="transmembrane region" description="Helical" evidence="5">
    <location>
        <begin position="218"/>
        <end position="241"/>
    </location>
</feature>
<evidence type="ECO:0000256" key="3">
    <source>
        <dbReference type="ARBA" id="ARBA00022989"/>
    </source>
</evidence>
<feature type="transmembrane region" description="Helical" evidence="5">
    <location>
        <begin position="261"/>
        <end position="283"/>
    </location>
</feature>
<dbReference type="HOGENOM" id="CLU_011262_0_0_0"/>
<evidence type="ECO:0000256" key="4">
    <source>
        <dbReference type="ARBA" id="ARBA00023136"/>
    </source>
</evidence>
<evidence type="ECO:0000259" key="6">
    <source>
        <dbReference type="Pfam" id="PF04932"/>
    </source>
</evidence>
<gene>
    <name evidence="7" type="ORF">Theth_1428</name>
</gene>
<feature type="transmembrane region" description="Helical" evidence="5">
    <location>
        <begin position="523"/>
        <end position="539"/>
    </location>
</feature>
<dbReference type="PATRIC" id="fig|688269.3.peg.1476"/>
<feature type="transmembrane region" description="Helical" evidence="5">
    <location>
        <begin position="156"/>
        <end position="175"/>
    </location>
</feature>
<comment type="subcellular location">
    <subcellularLocation>
        <location evidence="1">Membrane</location>
        <topology evidence="1">Multi-pass membrane protein</topology>
    </subcellularLocation>
</comment>
<dbReference type="PANTHER" id="PTHR37422:SF23">
    <property type="entry name" value="TEICHURONIC ACID BIOSYNTHESIS PROTEIN TUAE"/>
    <property type="match status" value="1"/>
</dbReference>